<dbReference type="SUPFAM" id="SSF158837">
    <property type="entry name" value="AGR C 984p-like"/>
    <property type="match status" value="1"/>
</dbReference>
<sequence length="264" mass="29949">MSYNVQIGPGGYASWKILERTMLRQRGALSQDHVIRSSKEYFSQRFPLVETADQFVNDYRILTVALRAFGLDSDISNKYFLKKVLEADPNDSGSFINRLSDKRYLRMNQALSFYAPLDERGGVIDISSIIEKYEIRSLEKNIGGRYPEIELALNARRELSDLAASDASENVKWYQVLSSKPLRRVFEVAYGLGEGFSALSIDRQLYELKGRTGILTGSNDVSQFKSDEVLDIILKRFLLRSQINVSPVGSRYANALVLLGLRRV</sequence>
<dbReference type="EnsemblBacteria" id="ABL69717">
    <property type="protein sequence ID" value="ABL69717"/>
    <property type="gene ID" value="Pden_1618"/>
</dbReference>
<dbReference type="EMBL" id="CP000489">
    <property type="protein sequence ID" value="ABL69717.1"/>
    <property type="molecule type" value="Genomic_DNA"/>
</dbReference>
<keyword evidence="1" id="KW-0966">Cell projection</keyword>
<evidence type="ECO:0000313" key="2">
    <source>
        <dbReference type="Proteomes" id="UP000000361"/>
    </source>
</evidence>
<protein>
    <submittedName>
        <fullName evidence="1">Flagellar protein, putative</fullName>
    </submittedName>
</protein>
<keyword evidence="1" id="KW-0282">Flagellum</keyword>
<keyword evidence="2" id="KW-1185">Reference proteome</keyword>
<gene>
    <name evidence="1" type="ordered locus">Pden_1618</name>
</gene>
<accession>A1B2H3</accession>
<dbReference type="Proteomes" id="UP000000361">
    <property type="component" value="Chromosome 1"/>
</dbReference>
<reference evidence="2" key="1">
    <citation type="submission" date="2006-12" db="EMBL/GenBank/DDBJ databases">
        <title>Complete sequence of chromosome 1 of Paracoccus denitrificans PD1222.</title>
        <authorList>
            <person name="Copeland A."/>
            <person name="Lucas S."/>
            <person name="Lapidus A."/>
            <person name="Barry K."/>
            <person name="Detter J.C."/>
            <person name="Glavina del Rio T."/>
            <person name="Hammon N."/>
            <person name="Israni S."/>
            <person name="Dalin E."/>
            <person name="Tice H."/>
            <person name="Pitluck S."/>
            <person name="Munk A.C."/>
            <person name="Brettin T."/>
            <person name="Bruce D."/>
            <person name="Han C."/>
            <person name="Tapia R."/>
            <person name="Gilna P."/>
            <person name="Schmutz J."/>
            <person name="Larimer F."/>
            <person name="Land M."/>
            <person name="Hauser L."/>
            <person name="Kyrpides N."/>
            <person name="Lykidis A."/>
            <person name="Spiro S."/>
            <person name="Richardson D.J."/>
            <person name="Moir J.W.B."/>
            <person name="Ferguson S.J."/>
            <person name="van Spanning R.J.M."/>
            <person name="Richardson P."/>
        </authorList>
    </citation>
    <scope>NUCLEOTIDE SEQUENCE [LARGE SCALE GENOMIC DNA]</scope>
    <source>
        <strain evidence="2">Pd 1222</strain>
    </source>
</reference>
<dbReference type="OrthoDB" id="7824597at2"/>
<dbReference type="eggNOG" id="ENOG502ZBJH">
    <property type="taxonomic scope" value="Bacteria"/>
</dbReference>
<dbReference type="RefSeq" id="WP_011747916.1">
    <property type="nucleotide sequence ID" value="NC_008686.1"/>
</dbReference>
<dbReference type="Gene3D" id="1.10.3700.10">
    <property type="entry name" value="AGR C 984p-like"/>
    <property type="match status" value="1"/>
</dbReference>
<dbReference type="HOGENOM" id="CLU_074035_0_0_5"/>
<dbReference type="Pfam" id="PF06748">
    <property type="entry name" value="DUF1217"/>
    <property type="match status" value="1"/>
</dbReference>
<dbReference type="KEGG" id="pde:Pden_1618"/>
<dbReference type="AlphaFoldDB" id="A1B2H3"/>
<dbReference type="InterPro" id="IPR023157">
    <property type="entry name" value="AGR-C-984p-like_sf"/>
</dbReference>
<name>A1B2H3_PARDP</name>
<keyword evidence="1" id="KW-0969">Cilium</keyword>
<proteinExistence type="predicted"/>
<dbReference type="GeneID" id="93450010"/>
<evidence type="ECO:0000313" key="1">
    <source>
        <dbReference type="EMBL" id="ABL69717.1"/>
    </source>
</evidence>
<organism evidence="1 2">
    <name type="scientific">Paracoccus denitrificans (strain Pd 1222)</name>
    <dbReference type="NCBI Taxonomy" id="318586"/>
    <lineage>
        <taxon>Bacteria</taxon>
        <taxon>Pseudomonadati</taxon>
        <taxon>Pseudomonadota</taxon>
        <taxon>Alphaproteobacteria</taxon>
        <taxon>Rhodobacterales</taxon>
        <taxon>Paracoccaceae</taxon>
        <taxon>Paracoccus</taxon>
    </lineage>
</organism>
<dbReference type="InterPro" id="IPR010626">
    <property type="entry name" value="DUF1217"/>
</dbReference>
<dbReference type="STRING" id="318586.Pden_1618"/>